<keyword evidence="3" id="KW-1185">Reference proteome</keyword>
<evidence type="ECO:0000256" key="1">
    <source>
        <dbReference type="SAM" id="SignalP"/>
    </source>
</evidence>
<feature type="chain" id="PRO_5037733580" description="Lipoprotein" evidence="1">
    <location>
        <begin position="29"/>
        <end position="201"/>
    </location>
</feature>
<evidence type="ECO:0008006" key="4">
    <source>
        <dbReference type="Google" id="ProtNLM"/>
    </source>
</evidence>
<dbReference type="AlphaFoldDB" id="A0A927FJ96"/>
<evidence type="ECO:0000313" key="2">
    <source>
        <dbReference type="EMBL" id="MBD8051088.1"/>
    </source>
</evidence>
<organism evidence="2 3">
    <name type="scientific">Limnohabitans radicicola</name>
    <dbReference type="NCBI Taxonomy" id="2771427"/>
    <lineage>
        <taxon>Bacteria</taxon>
        <taxon>Pseudomonadati</taxon>
        <taxon>Pseudomonadota</taxon>
        <taxon>Betaproteobacteria</taxon>
        <taxon>Burkholderiales</taxon>
        <taxon>Comamonadaceae</taxon>
        <taxon>Limnohabitans</taxon>
    </lineage>
</organism>
<dbReference type="RefSeq" id="WP_191819548.1">
    <property type="nucleotide sequence ID" value="NZ_JACYFT010000002.1"/>
</dbReference>
<dbReference type="PROSITE" id="PS51257">
    <property type="entry name" value="PROKAR_LIPOPROTEIN"/>
    <property type="match status" value="1"/>
</dbReference>
<gene>
    <name evidence="2" type="ORF">IC609_11060</name>
</gene>
<keyword evidence="1" id="KW-0732">Signal</keyword>
<reference evidence="2" key="1">
    <citation type="submission" date="2020-09" db="EMBL/GenBank/DDBJ databases">
        <title>Genome seq and assembly of Limnohabitants sp.</title>
        <authorList>
            <person name="Chhetri G."/>
        </authorList>
    </citation>
    <scope>NUCLEOTIDE SEQUENCE</scope>
    <source>
        <strain evidence="2">JUR4</strain>
    </source>
</reference>
<accession>A0A927FJ96</accession>
<feature type="signal peptide" evidence="1">
    <location>
        <begin position="1"/>
        <end position="28"/>
    </location>
</feature>
<dbReference type="EMBL" id="JACYFT010000002">
    <property type="protein sequence ID" value="MBD8051088.1"/>
    <property type="molecule type" value="Genomic_DNA"/>
</dbReference>
<dbReference type="Proteomes" id="UP000647424">
    <property type="component" value="Unassembled WGS sequence"/>
</dbReference>
<protein>
    <recommendedName>
        <fullName evidence="4">Lipoprotein</fullName>
    </recommendedName>
</protein>
<comment type="caution">
    <text evidence="2">The sequence shown here is derived from an EMBL/GenBank/DDBJ whole genome shotgun (WGS) entry which is preliminary data.</text>
</comment>
<evidence type="ECO:0000313" key="3">
    <source>
        <dbReference type="Proteomes" id="UP000647424"/>
    </source>
</evidence>
<proteinExistence type="predicted"/>
<name>A0A927FJ96_9BURK</name>
<sequence length="201" mass="22012">MKTPLTQRIAKAAMATLAVALFSGCAYNYTGAQRLERWTPGENKDLALVLAVRPASEAAELAQICKEGTFPSVWKGAFDPQGPALTYVLANVCPSIGEWRFIRGFVKSDFTKGPIMAAGLIKPGLEVNAEDIVEASKLLDERGQLLRPALVTRVVRKNALKERDPTCYWDGQSGRLDGFATGGVVCPAEGWDWREQKWAKK</sequence>